<dbReference type="Pfam" id="PF07021">
    <property type="entry name" value="MetW"/>
    <property type="match status" value="1"/>
</dbReference>
<dbReference type="CDD" id="cd02440">
    <property type="entry name" value="AdoMet_MTases"/>
    <property type="match status" value="1"/>
</dbReference>
<protein>
    <recommendedName>
        <fullName evidence="2">Methionine biosynthesis protein MetW</fullName>
    </recommendedName>
</protein>
<dbReference type="SUPFAM" id="SSF53335">
    <property type="entry name" value="S-adenosyl-L-methionine-dependent methyltransferases"/>
    <property type="match status" value="1"/>
</dbReference>
<evidence type="ECO:0008006" key="2">
    <source>
        <dbReference type="Google" id="ProtNLM"/>
    </source>
</evidence>
<gene>
    <name evidence="1" type="ORF">MNBD_GAMMA22-1938</name>
</gene>
<sequence>MSLMTSKDITLRPEIKAIIKWIKPDSRVLDLGCGDGTLLKYLQDNLNVTGYGLEIDNDNIVKCIENGVNVIQTNLNASLRA</sequence>
<name>A0A3B1AN56_9ZZZZ</name>
<reference evidence="1" key="1">
    <citation type="submission" date="2018-06" db="EMBL/GenBank/DDBJ databases">
        <authorList>
            <person name="Zhirakovskaya E."/>
        </authorList>
    </citation>
    <scope>NUCLEOTIDE SEQUENCE</scope>
</reference>
<accession>A0A3B1AN56</accession>
<dbReference type="InterPro" id="IPR029063">
    <property type="entry name" value="SAM-dependent_MTases_sf"/>
</dbReference>
<dbReference type="InterPro" id="IPR010743">
    <property type="entry name" value="Methionine_synth_MetW"/>
</dbReference>
<dbReference type="EMBL" id="UOFS01000049">
    <property type="protein sequence ID" value="VAX01393.1"/>
    <property type="molecule type" value="Genomic_DNA"/>
</dbReference>
<dbReference type="AlphaFoldDB" id="A0A3B1AN56"/>
<proteinExistence type="predicted"/>
<dbReference type="Gene3D" id="3.40.50.150">
    <property type="entry name" value="Vaccinia Virus protein VP39"/>
    <property type="match status" value="1"/>
</dbReference>
<organism evidence="1">
    <name type="scientific">hydrothermal vent metagenome</name>
    <dbReference type="NCBI Taxonomy" id="652676"/>
    <lineage>
        <taxon>unclassified sequences</taxon>
        <taxon>metagenomes</taxon>
        <taxon>ecological metagenomes</taxon>
    </lineage>
</organism>
<evidence type="ECO:0000313" key="1">
    <source>
        <dbReference type="EMBL" id="VAX01393.1"/>
    </source>
</evidence>